<dbReference type="InterPro" id="IPR010870">
    <property type="entry name" value="Porin_O/P"/>
</dbReference>
<evidence type="ECO:0000313" key="1">
    <source>
        <dbReference type="EMBL" id="MFD1187194.1"/>
    </source>
</evidence>
<comment type="caution">
    <text evidence="1">The sequence shown here is derived from an EMBL/GenBank/DDBJ whole genome shotgun (WGS) entry which is preliminary data.</text>
</comment>
<protein>
    <submittedName>
        <fullName evidence="1">Porin</fullName>
    </submittedName>
</protein>
<accession>A0ABW3SQK0</accession>
<dbReference type="RefSeq" id="WP_377528404.1">
    <property type="nucleotide sequence ID" value="NZ_JBHTLD010000122.1"/>
</dbReference>
<name>A0ABW3SQK0_9BACT</name>
<dbReference type="Pfam" id="PF07396">
    <property type="entry name" value="Porin_O_P"/>
    <property type="match status" value="1"/>
</dbReference>
<sequence>MDFQKLTGTILLLFMALFWSINASGQSVNYSKFGKGLQFIAADSSFSVQMGLRFQVLYSGGQNLTPEQDWEDQFLIRRSRLKFSGFAYSPKLEYKVELGLSNRDIGGTLSEEQNFASNVILDAVAKWNFAKGWELFVGQTKLPGNRERLISSQQMQFVDRSLLNSRFNIDRDAGLQLHHEHTLGNVLVREITSISSGEGRNITADNAGGYDFTAKIEILPLGAFESSGEYVGSDIYREEKPKLAIAAAYDYNDDASRDRGQLGDYLSDTRDLRTFFADAMFKYKGFSAMAEYAHSQVEGTPVVSYTETGTVEEAFVTGEAFNIQAGYLFKSNWEVAGRFTTYDPTDATMRLPEDQYTLGVSRYIVGHSLKVQGDLTLQDTPAQDNTYQARVQMELAF</sequence>
<keyword evidence="2" id="KW-1185">Reference proteome</keyword>
<reference evidence="2" key="1">
    <citation type="journal article" date="2019" name="Int. J. Syst. Evol. Microbiol.">
        <title>The Global Catalogue of Microorganisms (GCM) 10K type strain sequencing project: providing services to taxonomists for standard genome sequencing and annotation.</title>
        <authorList>
            <consortium name="The Broad Institute Genomics Platform"/>
            <consortium name="The Broad Institute Genome Sequencing Center for Infectious Disease"/>
            <person name="Wu L."/>
            <person name="Ma J."/>
        </authorList>
    </citation>
    <scope>NUCLEOTIDE SEQUENCE [LARGE SCALE GENOMIC DNA]</scope>
    <source>
        <strain evidence="2">JCM 31319</strain>
    </source>
</reference>
<dbReference type="InterPro" id="IPR023614">
    <property type="entry name" value="Porin_dom_sf"/>
</dbReference>
<organism evidence="1 2">
    <name type="scientific">Pontibacter rugosus</name>
    <dbReference type="NCBI Taxonomy" id="1745966"/>
    <lineage>
        <taxon>Bacteria</taxon>
        <taxon>Pseudomonadati</taxon>
        <taxon>Bacteroidota</taxon>
        <taxon>Cytophagia</taxon>
        <taxon>Cytophagales</taxon>
        <taxon>Hymenobacteraceae</taxon>
        <taxon>Pontibacter</taxon>
    </lineage>
</organism>
<dbReference type="Gene3D" id="2.40.160.10">
    <property type="entry name" value="Porin"/>
    <property type="match status" value="1"/>
</dbReference>
<dbReference type="EMBL" id="JBHTLD010000122">
    <property type="protein sequence ID" value="MFD1187194.1"/>
    <property type="molecule type" value="Genomic_DNA"/>
</dbReference>
<evidence type="ECO:0000313" key="2">
    <source>
        <dbReference type="Proteomes" id="UP001597094"/>
    </source>
</evidence>
<dbReference type="SUPFAM" id="SSF56935">
    <property type="entry name" value="Porins"/>
    <property type="match status" value="1"/>
</dbReference>
<gene>
    <name evidence="1" type="ORF">ACFQ2O_13340</name>
</gene>
<dbReference type="Proteomes" id="UP001597094">
    <property type="component" value="Unassembled WGS sequence"/>
</dbReference>
<proteinExistence type="predicted"/>